<evidence type="ECO:0000313" key="6">
    <source>
        <dbReference type="Proteomes" id="UP000182200"/>
    </source>
</evidence>
<dbReference type="OrthoDB" id="9810140at2"/>
<dbReference type="GO" id="GO:0003700">
    <property type="term" value="F:DNA-binding transcription factor activity"/>
    <property type="evidence" value="ECO:0007669"/>
    <property type="project" value="InterPro"/>
</dbReference>
<accession>A0A0P1LEY2</accession>
<dbReference type="InterPro" id="IPR000551">
    <property type="entry name" value="MerR-type_HTH_dom"/>
</dbReference>
<accession>A0A0P1P3Z9</accession>
<accession>A0A0P1M561</accession>
<evidence type="ECO:0000313" key="4">
    <source>
        <dbReference type="EMBL" id="CUU01837.1"/>
    </source>
</evidence>
<dbReference type="InterPro" id="IPR009061">
    <property type="entry name" value="DNA-bd_dom_put_sf"/>
</dbReference>
<accession>A0A0S4MWK4</accession>
<dbReference type="EMBL" id="FAOP01000002">
    <property type="protein sequence ID" value="CUU01837.1"/>
    <property type="molecule type" value="Genomic_DNA"/>
</dbReference>
<dbReference type="CDD" id="cd04765">
    <property type="entry name" value="HTH_MlrA-like_sg2"/>
    <property type="match status" value="1"/>
</dbReference>
<accession>A0A0P1LJI7</accession>
<dbReference type="SMART" id="SM00422">
    <property type="entry name" value="HTH_MERR"/>
    <property type="match status" value="1"/>
</dbReference>
<dbReference type="PANTHER" id="PTHR30204">
    <property type="entry name" value="REDOX-CYCLING DRUG-SENSING TRANSCRIPTIONAL ACTIVATOR SOXR"/>
    <property type="match status" value="1"/>
</dbReference>
<dbReference type="GO" id="GO:0003677">
    <property type="term" value="F:DNA binding"/>
    <property type="evidence" value="ECO:0007669"/>
    <property type="project" value="UniProtKB-KW"/>
</dbReference>
<dbReference type="Proteomes" id="UP000182200">
    <property type="component" value="Unassembled WGS sequence"/>
</dbReference>
<dbReference type="PROSITE" id="PS50937">
    <property type="entry name" value="HTH_MERR_2"/>
    <property type="match status" value="1"/>
</dbReference>
<dbReference type="AlphaFoldDB" id="A0A0P1M0F2"/>
<evidence type="ECO:0000313" key="5">
    <source>
        <dbReference type="Proteomes" id="UP000182011"/>
    </source>
</evidence>
<sequence length="125" mass="14710">MPEFKIKRLYYSIGEVSKLTGIEPYVLRYWEKEFEQLKPAKNKAGNRTYTNRDIKIILTIKRLLYEQGYTIAGAKRVLENYDFDKDPTELVIEGEKIKASKIIDPELRQDLIEIKKILESILSKL</sequence>
<evidence type="ECO:0000259" key="2">
    <source>
        <dbReference type="PROSITE" id="PS50937"/>
    </source>
</evidence>
<reference evidence="4 5" key="2">
    <citation type="submission" date="2015-11" db="EMBL/GenBank/DDBJ databases">
        <authorList>
            <person name="Zhang Y."/>
            <person name="Guo Z."/>
        </authorList>
    </citation>
    <scope>NUCLEOTIDE SEQUENCE [LARGE SCALE GENOMIC DNA]</scope>
    <source>
        <strain evidence="4">JGI-4</strain>
    </source>
</reference>
<name>A0A0P1M0F2_9BACT</name>
<evidence type="ECO:0000313" key="3">
    <source>
        <dbReference type="EMBL" id="CUS87834.1"/>
    </source>
</evidence>
<dbReference type="Proteomes" id="UP000182011">
    <property type="component" value="Unassembled WGS sequence"/>
</dbReference>
<dbReference type="SUPFAM" id="SSF46955">
    <property type="entry name" value="Putative DNA-binding domain"/>
    <property type="match status" value="1"/>
</dbReference>
<accession>A0A0P1MIJ7</accession>
<accession>A0A0P1LY73</accession>
<dbReference type="InterPro" id="IPR047057">
    <property type="entry name" value="MerR_fam"/>
</dbReference>
<dbReference type="RefSeq" id="WP_075426731.1">
    <property type="nucleotide sequence ID" value="NZ_CZVI01000013.1"/>
</dbReference>
<keyword evidence="6" id="KW-1185">Reference proteome</keyword>
<dbReference type="STRING" id="1633631.GCA_001442925_00381"/>
<dbReference type="Gene3D" id="1.10.1660.10">
    <property type="match status" value="1"/>
</dbReference>
<evidence type="ECO:0000256" key="1">
    <source>
        <dbReference type="ARBA" id="ARBA00023125"/>
    </source>
</evidence>
<proteinExistence type="predicted"/>
<accession>A0A0P1P461</accession>
<protein>
    <submittedName>
        <fullName evidence="4">DNA-binding transcriptional regulator, MerR family</fullName>
    </submittedName>
</protein>
<dbReference type="Pfam" id="PF13411">
    <property type="entry name" value="MerR_1"/>
    <property type="match status" value="1"/>
</dbReference>
<dbReference type="PANTHER" id="PTHR30204:SF15">
    <property type="entry name" value="BLL5018 PROTEIN"/>
    <property type="match status" value="1"/>
</dbReference>
<accession>A0A0P1M0F2</accession>
<reference evidence="3 6" key="1">
    <citation type="submission" date="2015-11" db="EMBL/GenBank/DDBJ databases">
        <authorList>
            <person name="Varghese N."/>
        </authorList>
    </citation>
    <scope>NUCLEOTIDE SEQUENCE [LARGE SCALE GENOMIC DNA]</scope>
    <source>
        <strain evidence="3 6">JGI-8</strain>
    </source>
</reference>
<organism evidence="4 5">
    <name type="scientific">Candidatus Kryptonium thompsonii</name>
    <dbReference type="NCBI Taxonomy" id="1633631"/>
    <lineage>
        <taxon>Bacteria</taxon>
        <taxon>Pseudomonadati</taxon>
        <taxon>Candidatus Kryptoniota</taxon>
        <taxon>Candidatus Kryptonium</taxon>
    </lineage>
</organism>
<keyword evidence="1 4" id="KW-0238">DNA-binding</keyword>
<feature type="domain" description="HTH merR-type" evidence="2">
    <location>
        <begin position="10"/>
        <end position="80"/>
    </location>
</feature>
<gene>
    <name evidence="4" type="ORF">JGI4_00379</name>
    <name evidence="3" type="ORF">JGI8_01146</name>
</gene>
<dbReference type="EMBL" id="CZVI01000013">
    <property type="protein sequence ID" value="CUS87834.1"/>
    <property type="molecule type" value="Genomic_DNA"/>
</dbReference>